<dbReference type="RefSeq" id="WP_092501739.1">
    <property type="nucleotide sequence ID" value="NZ_LT629695.1"/>
</dbReference>
<dbReference type="InterPro" id="IPR027417">
    <property type="entry name" value="P-loop_NTPase"/>
</dbReference>
<evidence type="ECO:0000313" key="10">
    <source>
        <dbReference type="EMBL" id="SDH16160.1"/>
    </source>
</evidence>
<feature type="transmembrane region" description="Helical" evidence="7">
    <location>
        <begin position="266"/>
        <end position="296"/>
    </location>
</feature>
<dbReference type="GO" id="GO:0034775">
    <property type="term" value="P:glutathione transmembrane transport"/>
    <property type="evidence" value="ECO:0007669"/>
    <property type="project" value="InterPro"/>
</dbReference>
<proteinExistence type="predicted"/>
<keyword evidence="5 7" id="KW-1133">Transmembrane helix</keyword>
<dbReference type="InterPro" id="IPR039421">
    <property type="entry name" value="Type_1_exporter"/>
</dbReference>
<dbReference type="PROSITE" id="PS00211">
    <property type="entry name" value="ABC_TRANSPORTER_1"/>
    <property type="match status" value="1"/>
</dbReference>
<dbReference type="PANTHER" id="PTHR24221:SF654">
    <property type="entry name" value="ATP-BINDING CASSETTE SUB-FAMILY B MEMBER 6"/>
    <property type="match status" value="1"/>
</dbReference>
<dbReference type="AlphaFoldDB" id="A0A1G8A700"/>
<evidence type="ECO:0000256" key="2">
    <source>
        <dbReference type="ARBA" id="ARBA00022692"/>
    </source>
</evidence>
<feature type="transmembrane region" description="Helical" evidence="7">
    <location>
        <begin position="230"/>
        <end position="254"/>
    </location>
</feature>
<dbReference type="GO" id="GO:0005524">
    <property type="term" value="F:ATP binding"/>
    <property type="evidence" value="ECO:0007669"/>
    <property type="project" value="UniProtKB-KW"/>
</dbReference>
<feature type="transmembrane region" description="Helical" evidence="7">
    <location>
        <begin position="128"/>
        <end position="148"/>
    </location>
</feature>
<evidence type="ECO:0000313" key="11">
    <source>
        <dbReference type="Proteomes" id="UP000198822"/>
    </source>
</evidence>
<keyword evidence="4 10" id="KW-0067">ATP-binding</keyword>
<dbReference type="PANTHER" id="PTHR24221">
    <property type="entry name" value="ATP-BINDING CASSETTE SUB-FAMILY B"/>
    <property type="match status" value="1"/>
</dbReference>
<dbReference type="SUPFAM" id="SSF52540">
    <property type="entry name" value="P-loop containing nucleoside triphosphate hydrolases"/>
    <property type="match status" value="1"/>
</dbReference>
<evidence type="ECO:0000256" key="1">
    <source>
        <dbReference type="ARBA" id="ARBA00004651"/>
    </source>
</evidence>
<feature type="transmembrane region" description="Helical" evidence="7">
    <location>
        <begin position="48"/>
        <end position="67"/>
    </location>
</feature>
<dbReference type="Gene3D" id="1.20.1560.10">
    <property type="entry name" value="ABC transporter type 1, transmembrane domain"/>
    <property type="match status" value="1"/>
</dbReference>
<evidence type="ECO:0000256" key="3">
    <source>
        <dbReference type="ARBA" id="ARBA00022741"/>
    </source>
</evidence>
<organism evidence="10 11">
    <name type="scientific">Agrococcus jejuensis</name>
    <dbReference type="NCBI Taxonomy" id="399736"/>
    <lineage>
        <taxon>Bacteria</taxon>
        <taxon>Bacillati</taxon>
        <taxon>Actinomycetota</taxon>
        <taxon>Actinomycetes</taxon>
        <taxon>Micrococcales</taxon>
        <taxon>Microbacteriaceae</taxon>
        <taxon>Agrococcus</taxon>
    </lineage>
</organism>
<dbReference type="InterPro" id="IPR017871">
    <property type="entry name" value="ABC_transporter-like_CS"/>
</dbReference>
<dbReference type="GO" id="GO:0045454">
    <property type="term" value="P:cell redox homeostasis"/>
    <property type="evidence" value="ECO:0007669"/>
    <property type="project" value="InterPro"/>
</dbReference>
<dbReference type="Pfam" id="PF00005">
    <property type="entry name" value="ABC_tran"/>
    <property type="match status" value="1"/>
</dbReference>
<name>A0A1G8A700_9MICO</name>
<evidence type="ECO:0000256" key="6">
    <source>
        <dbReference type="ARBA" id="ARBA00023136"/>
    </source>
</evidence>
<dbReference type="SUPFAM" id="SSF90123">
    <property type="entry name" value="ABC transporter transmembrane region"/>
    <property type="match status" value="1"/>
</dbReference>
<dbReference type="GO" id="GO:0034040">
    <property type="term" value="F:ATPase-coupled lipid transmembrane transporter activity"/>
    <property type="evidence" value="ECO:0007669"/>
    <property type="project" value="TreeGrafter"/>
</dbReference>
<evidence type="ECO:0000259" key="8">
    <source>
        <dbReference type="PROSITE" id="PS50893"/>
    </source>
</evidence>
<dbReference type="SMART" id="SM00382">
    <property type="entry name" value="AAA"/>
    <property type="match status" value="1"/>
</dbReference>
<keyword evidence="11" id="KW-1185">Reference proteome</keyword>
<dbReference type="PROSITE" id="PS50893">
    <property type="entry name" value="ABC_TRANSPORTER_2"/>
    <property type="match status" value="1"/>
</dbReference>
<dbReference type="InterPro" id="IPR011527">
    <property type="entry name" value="ABC1_TM_dom"/>
</dbReference>
<dbReference type="InterPro" id="IPR003593">
    <property type="entry name" value="AAA+_ATPase"/>
</dbReference>
<dbReference type="Proteomes" id="UP000198822">
    <property type="component" value="Chromosome I"/>
</dbReference>
<feature type="transmembrane region" description="Helical" evidence="7">
    <location>
        <begin position="15"/>
        <end position="42"/>
    </location>
</feature>
<dbReference type="InterPro" id="IPR014223">
    <property type="entry name" value="ABC_CydC/D"/>
</dbReference>
<feature type="transmembrane region" description="Helical" evidence="7">
    <location>
        <begin position="154"/>
        <end position="172"/>
    </location>
</feature>
<dbReference type="InterPro" id="IPR003439">
    <property type="entry name" value="ABC_transporter-like_ATP-bd"/>
</dbReference>
<comment type="subcellular location">
    <subcellularLocation>
        <location evidence="1">Cell membrane</location>
        <topology evidence="1">Multi-pass membrane protein</topology>
    </subcellularLocation>
</comment>
<dbReference type="OrthoDB" id="3237158at2"/>
<dbReference type="InterPro" id="IPR036640">
    <property type="entry name" value="ABC1_TM_sf"/>
</dbReference>
<evidence type="ECO:0000256" key="7">
    <source>
        <dbReference type="SAM" id="Phobius"/>
    </source>
</evidence>
<evidence type="ECO:0000259" key="9">
    <source>
        <dbReference type="PROSITE" id="PS50929"/>
    </source>
</evidence>
<sequence>MRPIREWSVRSARGFGYAVAAATGLASIALMATAGWLLASAWEQPPILHLQIAIVGVRAFAIGRAALRYLERLVSHDAAFRDLTRERVALFDRLRPVLPVGVGARSSQLLARVVADVDRLQDRPLRAVGPLVTAGVCAVVTVAVVAAIDLAAAGALLVALVASGALATWLAVRVAARAEHEVAPLAAELDAALLEALRARDLLVAFDAWEAEAARILALERRLGERSRRLAIAAGAGSAVIVAAGGLAVVASVALLDGSAVADGGWLASGLVALVALVPLALFEVWGAVPAAALVLRESRIRRARVDAAVADVAVPAEVGDATPPSGALRLAGVTAAWPGADAAFAPVDLVAEPGDVVAIRGVSGVGKSTLAAALVRFLEHEGTATVGGVDLRRLHPDAVRTSIVLVEQLPHLLDTSVRENLRFAREGATDDDLWAALDEVGLADWARGRDGLDTMPGDRAALVSGGQAQRLALARALLAAPPILVLDEPTANVDDEVALPLVRRMLEAARASGRIVLVTSHTPLPADLVTRTVTLQPAVPA</sequence>
<evidence type="ECO:0000256" key="4">
    <source>
        <dbReference type="ARBA" id="ARBA00022840"/>
    </source>
</evidence>
<reference evidence="11" key="1">
    <citation type="submission" date="2016-10" db="EMBL/GenBank/DDBJ databases">
        <authorList>
            <person name="Varghese N."/>
            <person name="Submissions S."/>
        </authorList>
    </citation>
    <scope>NUCLEOTIDE SEQUENCE [LARGE SCALE GENOMIC DNA]</scope>
    <source>
        <strain evidence="11">DSM 22002</strain>
    </source>
</reference>
<keyword evidence="3" id="KW-0547">Nucleotide-binding</keyword>
<protein>
    <submittedName>
        <fullName evidence="10">ATP-binding cassette, subfamily C, CydC</fullName>
    </submittedName>
</protein>
<gene>
    <name evidence="10" type="ORF">SAMN04489720_0255</name>
</gene>
<evidence type="ECO:0000256" key="5">
    <source>
        <dbReference type="ARBA" id="ARBA00022989"/>
    </source>
</evidence>
<keyword evidence="2 7" id="KW-0812">Transmembrane</keyword>
<dbReference type="STRING" id="399736.SAMN04489720_0255"/>
<dbReference type="NCBIfam" id="TIGR02868">
    <property type="entry name" value="CydC"/>
    <property type="match status" value="1"/>
</dbReference>
<accession>A0A1G8A700</accession>
<keyword evidence="6 7" id="KW-0472">Membrane</keyword>
<dbReference type="GO" id="GO:0140359">
    <property type="term" value="F:ABC-type transporter activity"/>
    <property type="evidence" value="ECO:0007669"/>
    <property type="project" value="InterPro"/>
</dbReference>
<dbReference type="EMBL" id="LT629695">
    <property type="protein sequence ID" value="SDH16160.1"/>
    <property type="molecule type" value="Genomic_DNA"/>
</dbReference>
<dbReference type="GO" id="GO:0016887">
    <property type="term" value="F:ATP hydrolysis activity"/>
    <property type="evidence" value="ECO:0007669"/>
    <property type="project" value="InterPro"/>
</dbReference>
<dbReference type="GO" id="GO:0005886">
    <property type="term" value="C:plasma membrane"/>
    <property type="evidence" value="ECO:0007669"/>
    <property type="project" value="UniProtKB-SubCell"/>
</dbReference>
<feature type="domain" description="ABC transmembrane type-1" evidence="9">
    <location>
        <begin position="20"/>
        <end position="255"/>
    </location>
</feature>
<dbReference type="PROSITE" id="PS50929">
    <property type="entry name" value="ABC_TM1F"/>
    <property type="match status" value="1"/>
</dbReference>
<feature type="domain" description="ABC transporter" evidence="8">
    <location>
        <begin position="329"/>
        <end position="542"/>
    </location>
</feature>
<dbReference type="Gene3D" id="3.40.50.300">
    <property type="entry name" value="P-loop containing nucleotide triphosphate hydrolases"/>
    <property type="match status" value="1"/>
</dbReference>